<dbReference type="AlphaFoldDB" id="A0A2N9JJM0"/>
<dbReference type="CDD" id="cd05966">
    <property type="entry name" value="ACS"/>
    <property type="match status" value="1"/>
</dbReference>
<dbReference type="SUPFAM" id="SSF56801">
    <property type="entry name" value="Acetyl-CoA synthetase-like"/>
    <property type="match status" value="1"/>
</dbReference>
<dbReference type="GO" id="GO:0003987">
    <property type="term" value="F:acetate-CoA ligase activity"/>
    <property type="evidence" value="ECO:0007669"/>
    <property type="project" value="UniProtKB-UniRule"/>
</dbReference>
<keyword evidence="12" id="KW-1185">Reference proteome</keyword>
<evidence type="ECO:0000259" key="10">
    <source>
        <dbReference type="Pfam" id="PF16177"/>
    </source>
</evidence>
<dbReference type="GO" id="GO:0019427">
    <property type="term" value="P:acetyl-CoA biosynthetic process from acetate"/>
    <property type="evidence" value="ECO:0007669"/>
    <property type="project" value="UniProtKB-UniRule"/>
</dbReference>
<dbReference type="GO" id="GO:0016208">
    <property type="term" value="F:AMP binding"/>
    <property type="evidence" value="ECO:0007669"/>
    <property type="project" value="InterPro"/>
</dbReference>
<keyword evidence="4" id="KW-0547">Nucleotide-binding</keyword>
<name>A0A2N9JJM0_9ACTN</name>
<dbReference type="GO" id="GO:0005524">
    <property type="term" value="F:ATP binding"/>
    <property type="evidence" value="ECO:0007669"/>
    <property type="project" value="UniProtKB-KW"/>
</dbReference>
<evidence type="ECO:0000256" key="4">
    <source>
        <dbReference type="ARBA" id="ARBA00022741"/>
    </source>
</evidence>
<evidence type="ECO:0000256" key="7">
    <source>
        <dbReference type="NCBIfam" id="TIGR02188"/>
    </source>
</evidence>
<gene>
    <name evidence="11" type="primary">acs</name>
    <name evidence="11" type="ORF">MPLG2_2599</name>
</gene>
<dbReference type="KEGG" id="mgg:MPLG2_2599"/>
<dbReference type="Gene3D" id="3.40.50.12780">
    <property type="entry name" value="N-terminal domain of ligase-like"/>
    <property type="match status" value="1"/>
</dbReference>
<dbReference type="Pfam" id="PF16177">
    <property type="entry name" value="ACAS_N"/>
    <property type="match status" value="1"/>
</dbReference>
<keyword evidence="3 11" id="KW-0436">Ligase</keyword>
<evidence type="ECO:0000256" key="5">
    <source>
        <dbReference type="ARBA" id="ARBA00022840"/>
    </source>
</evidence>
<evidence type="ECO:0000313" key="12">
    <source>
        <dbReference type="Proteomes" id="UP000238164"/>
    </source>
</evidence>
<dbReference type="EMBL" id="LT985188">
    <property type="protein sequence ID" value="SPD87629.1"/>
    <property type="molecule type" value="Genomic_DNA"/>
</dbReference>
<dbReference type="Pfam" id="PF13193">
    <property type="entry name" value="AMP-binding_C"/>
    <property type="match status" value="1"/>
</dbReference>
<evidence type="ECO:0000256" key="1">
    <source>
        <dbReference type="ARBA" id="ARBA00006432"/>
    </source>
</evidence>
<accession>A0A2N9JJM0</accession>
<dbReference type="Pfam" id="PF00501">
    <property type="entry name" value="AMP-binding"/>
    <property type="match status" value="1"/>
</dbReference>
<feature type="domain" description="AMP-dependent synthetase/ligase" evidence="8">
    <location>
        <begin position="88"/>
        <end position="467"/>
    </location>
</feature>
<keyword evidence="5" id="KW-0067">ATP-binding</keyword>
<dbReference type="EC" id="6.2.1.1" evidence="2 7"/>
<evidence type="ECO:0000259" key="8">
    <source>
        <dbReference type="Pfam" id="PF00501"/>
    </source>
</evidence>
<dbReference type="InterPro" id="IPR000873">
    <property type="entry name" value="AMP-dep_synth/lig_dom"/>
</dbReference>
<evidence type="ECO:0000259" key="9">
    <source>
        <dbReference type="Pfam" id="PF13193"/>
    </source>
</evidence>
<dbReference type="InterPro" id="IPR025110">
    <property type="entry name" value="AMP-bd_C"/>
</dbReference>
<evidence type="ECO:0000256" key="2">
    <source>
        <dbReference type="ARBA" id="ARBA00013275"/>
    </source>
</evidence>
<feature type="domain" description="AMP-binding enzyme C-terminal" evidence="9">
    <location>
        <begin position="528"/>
        <end position="606"/>
    </location>
</feature>
<dbReference type="InterPro" id="IPR011904">
    <property type="entry name" value="Ac_CoA_lig"/>
</dbReference>
<dbReference type="OrthoDB" id="9803968at2"/>
<dbReference type="InterPro" id="IPR045851">
    <property type="entry name" value="AMP-bd_C_sf"/>
</dbReference>
<reference evidence="11 12" key="1">
    <citation type="submission" date="2018-02" db="EMBL/GenBank/DDBJ databases">
        <authorList>
            <person name="Cohen D.B."/>
            <person name="Kent A.D."/>
        </authorList>
    </citation>
    <scope>NUCLEOTIDE SEQUENCE [LARGE SCALE GENOMIC DNA]</scope>
    <source>
        <strain evidence="11">1</strain>
    </source>
</reference>
<dbReference type="PROSITE" id="PS00455">
    <property type="entry name" value="AMP_BINDING"/>
    <property type="match status" value="1"/>
</dbReference>
<evidence type="ECO:0000313" key="11">
    <source>
        <dbReference type="EMBL" id="SPD87629.1"/>
    </source>
</evidence>
<dbReference type="GO" id="GO:0005829">
    <property type="term" value="C:cytosol"/>
    <property type="evidence" value="ECO:0007669"/>
    <property type="project" value="TreeGrafter"/>
</dbReference>
<dbReference type="PANTHER" id="PTHR24095">
    <property type="entry name" value="ACETYL-COENZYME A SYNTHETASE"/>
    <property type="match status" value="1"/>
</dbReference>
<feature type="domain" description="Acetyl-coenzyme A synthetase N-terminal" evidence="10">
    <location>
        <begin position="25"/>
        <end position="78"/>
    </location>
</feature>
<dbReference type="Gene3D" id="3.30.300.30">
    <property type="match status" value="1"/>
</dbReference>
<proteinExistence type="inferred from homology"/>
<organism evidence="11 12">
    <name type="scientific">Micropruina glycogenica</name>
    <dbReference type="NCBI Taxonomy" id="75385"/>
    <lineage>
        <taxon>Bacteria</taxon>
        <taxon>Bacillati</taxon>
        <taxon>Actinomycetota</taxon>
        <taxon>Actinomycetes</taxon>
        <taxon>Propionibacteriales</taxon>
        <taxon>Nocardioidaceae</taxon>
        <taxon>Micropruina</taxon>
    </lineage>
</organism>
<protein>
    <recommendedName>
        <fullName evidence="2 7">Acetate--CoA ligase</fullName>
        <ecNumber evidence="2 7">6.2.1.1</ecNumber>
    </recommendedName>
</protein>
<evidence type="ECO:0000256" key="6">
    <source>
        <dbReference type="ARBA" id="ARBA00022990"/>
    </source>
</evidence>
<dbReference type="InterPro" id="IPR020845">
    <property type="entry name" value="AMP-binding_CS"/>
</dbReference>
<dbReference type="InterPro" id="IPR042099">
    <property type="entry name" value="ANL_N_sf"/>
</dbReference>
<dbReference type="FunFam" id="3.40.50.12780:FF:000001">
    <property type="entry name" value="Acetyl-coenzyme A synthetase"/>
    <property type="match status" value="1"/>
</dbReference>
<keyword evidence="6" id="KW-0007">Acetylation</keyword>
<dbReference type="PANTHER" id="PTHR24095:SF14">
    <property type="entry name" value="ACETYL-COENZYME A SYNTHETASE 1"/>
    <property type="match status" value="1"/>
</dbReference>
<comment type="similarity">
    <text evidence="1">Belongs to the ATP-dependent AMP-binding enzyme family.</text>
</comment>
<dbReference type="Proteomes" id="UP000238164">
    <property type="component" value="Chromosome 1"/>
</dbReference>
<sequence>MADLEGDVVYPDPSIAINSHVPDADALRAEALADPDKFWADRANELEWFKPWNAVLDRSKAPFFKWFTGAEVNIVHNCLDRHLKGPNKNKLALIWQSEDGQERRTFSYFSLNRQVNMMANVLKAMGVVKGDRITIYLPRIPEVFFAMLACAKIGAVHSVIFAGFSSDALTDRIDDSQSKLVITADGSWINGSVFPLKEIVDKAVRFSPTVENVIVVKRTGSEVTMDPLRDHWYHDLQALPIAKGKCETEKLDSEHPLYILYTSGSTGKPKAILHTHGGYMVGTYTTLKYSFDMRAEDRWWCTADPGWVTGHSYLVYGPLLTGATTFLFEGGPTYPYPSRWWQLVEYYGITQFYTAPTAIRSLMRFGEAWPNRHDLSSLRLLGTVGEPINPEAWKWFHRVIGKERCPVIDTWWQTETGMFQITQVPGEPQKPGSAGKPFFGQDAAIYNEAGDEVPDGDEGFLVLKNPWPAMFRTLYGDDERFVNTYWAKYPGVYLAGDAARKDADGYLWIIGRTDDVINVSGHRLGTAEVESALVSHPDVTEAAVVGLPHEVKGQAIHAFVTLRVGVEGSKELGEELRKHVAAHLSPIAKPDAIDFPDKLPKTRSGKIMRRVLKARALGQDEGDLTTLED</sequence>
<evidence type="ECO:0000256" key="3">
    <source>
        <dbReference type="ARBA" id="ARBA00022598"/>
    </source>
</evidence>
<dbReference type="InterPro" id="IPR032387">
    <property type="entry name" value="ACAS_N"/>
</dbReference>
<dbReference type="NCBIfam" id="TIGR02188">
    <property type="entry name" value="Ac_CoA_lig_AcsA"/>
    <property type="match status" value="1"/>
</dbReference>
<dbReference type="RefSeq" id="WP_105186320.1">
    <property type="nucleotide sequence ID" value="NZ_BAAAGO010000031.1"/>
</dbReference>
<dbReference type="NCBIfam" id="NF001208">
    <property type="entry name" value="PRK00174.1"/>
    <property type="match status" value="1"/>
</dbReference>